<gene>
    <name evidence="3" type="ORF">GCM10010833_19960</name>
</gene>
<accession>A0ABQ1JC51</accession>
<evidence type="ECO:0000259" key="2">
    <source>
        <dbReference type="Pfam" id="PF13480"/>
    </source>
</evidence>
<dbReference type="InterPro" id="IPR016181">
    <property type="entry name" value="Acyl_CoA_acyltransferase"/>
</dbReference>
<reference evidence="4" key="1">
    <citation type="journal article" date="2019" name="Int. J. Syst. Evol. Microbiol.">
        <title>The Global Catalogue of Microorganisms (GCM) 10K type strain sequencing project: providing services to taxonomists for standard genome sequencing and annotation.</title>
        <authorList>
            <consortium name="The Broad Institute Genomics Platform"/>
            <consortium name="The Broad Institute Genome Sequencing Center for Infectious Disease"/>
            <person name="Wu L."/>
            <person name="Ma J."/>
        </authorList>
    </citation>
    <scope>NUCLEOTIDE SEQUENCE [LARGE SCALE GENOMIC DNA]</scope>
    <source>
        <strain evidence="4">CGMCC 1.12851</strain>
    </source>
</reference>
<dbReference type="InterPro" id="IPR038740">
    <property type="entry name" value="BioF2-like_GNAT_dom"/>
</dbReference>
<keyword evidence="4" id="KW-1185">Reference proteome</keyword>
<protein>
    <recommendedName>
        <fullName evidence="2">BioF2-like acetyltransferase domain-containing protein</fullName>
    </recommendedName>
</protein>
<dbReference type="Proteomes" id="UP000614261">
    <property type="component" value="Unassembled WGS sequence"/>
</dbReference>
<proteinExistence type="predicted"/>
<name>A0ABQ1JC51_9SPHN</name>
<sequence length="400" mass="43903">MDQGMTMGAPSTAPAVLATSRLVMLDPVSLDDTFVAAWHRLAECASEPNVFHAPEFLVPAIKHCDTLRRARLLTLQVDGQLCGVMPLAGEHYYGRWLLPHIQNWRHPNCFLGTPLVRPGHETAFWQALLADLDCKLGAGVFLHLHGIATDGPVYAALAQLCAGQNRTCAIVMAQERAMLSTQLAGPAYYEQVVRKKKRKELARLRNRLAELGTIEIVEGCGAAGLDAWLGEFLALERSGWKGRNGSALADMRETHDLFLSATHAAHQSGRLHVTAMRLDGRAIAMLVNFLSPPGGFSFKTAFAEDYARFSPGVLLQIDNLGILRDHGLDWMDSCAAEGHPMIDSLWAERRHVARVSVALKGYGRPALFGLFRKGEQFMERRRAAAAGDPPPSHCVENDDD</sequence>
<evidence type="ECO:0000313" key="4">
    <source>
        <dbReference type="Proteomes" id="UP000614261"/>
    </source>
</evidence>
<organism evidence="3 4">
    <name type="scientific">Blastomonas aquatica</name>
    <dbReference type="NCBI Taxonomy" id="1510276"/>
    <lineage>
        <taxon>Bacteria</taxon>
        <taxon>Pseudomonadati</taxon>
        <taxon>Pseudomonadota</taxon>
        <taxon>Alphaproteobacteria</taxon>
        <taxon>Sphingomonadales</taxon>
        <taxon>Sphingomonadaceae</taxon>
        <taxon>Blastomonas</taxon>
    </lineage>
</organism>
<dbReference type="Pfam" id="PF13480">
    <property type="entry name" value="Acetyltransf_6"/>
    <property type="match status" value="1"/>
</dbReference>
<dbReference type="EMBL" id="BMGD01000003">
    <property type="protein sequence ID" value="GGB64791.1"/>
    <property type="molecule type" value="Genomic_DNA"/>
</dbReference>
<dbReference type="SUPFAM" id="SSF55729">
    <property type="entry name" value="Acyl-CoA N-acyltransferases (Nat)"/>
    <property type="match status" value="1"/>
</dbReference>
<feature type="region of interest" description="Disordered" evidence="1">
    <location>
        <begin position="381"/>
        <end position="400"/>
    </location>
</feature>
<evidence type="ECO:0000313" key="3">
    <source>
        <dbReference type="EMBL" id="GGB64791.1"/>
    </source>
</evidence>
<evidence type="ECO:0000256" key="1">
    <source>
        <dbReference type="SAM" id="MobiDB-lite"/>
    </source>
</evidence>
<comment type="caution">
    <text evidence="3">The sequence shown here is derived from an EMBL/GenBank/DDBJ whole genome shotgun (WGS) entry which is preliminary data.</text>
</comment>
<feature type="domain" description="BioF2-like acetyltransferase" evidence="2">
    <location>
        <begin position="195"/>
        <end position="334"/>
    </location>
</feature>